<evidence type="ECO:0000313" key="6">
    <source>
        <dbReference type="EMBL" id="ETO91829.1"/>
    </source>
</evidence>
<evidence type="ECO:0000256" key="2">
    <source>
        <dbReference type="ARBA" id="ARBA00022679"/>
    </source>
</evidence>
<keyword evidence="2 5" id="KW-0808">Transferase</keyword>
<dbReference type="PATRIC" id="fig|1401685.3.peg.237"/>
<reference evidence="6 7" key="1">
    <citation type="journal article" date="2013" name="PLoS ONE">
        <title>Bacterial endosymbiosis in a chordate host: long-term co-evolution and conservation of secondary metabolism.</title>
        <authorList>
            <person name="Kwan J.C."/>
            <person name="Schmidt E.W."/>
        </authorList>
    </citation>
    <scope>NUCLEOTIDE SEQUENCE [LARGE SCALE GENOMIC DNA]</scope>
    <source>
        <strain evidence="7">L6</strain>
    </source>
</reference>
<dbReference type="PANTHER" id="PTHR43464:SF19">
    <property type="entry name" value="UBIQUINONE BIOSYNTHESIS O-METHYLTRANSFERASE, MITOCHONDRIAL"/>
    <property type="match status" value="1"/>
</dbReference>
<dbReference type="Proteomes" id="UP000018951">
    <property type="component" value="Unassembled WGS sequence"/>
</dbReference>
<name>W2V0P8_9RICK</name>
<comment type="caution">
    <text evidence="6">The sequence shown here is derived from an EMBL/GenBank/DDBJ whole genome shotgun (WGS) entry which is preliminary data.</text>
</comment>
<evidence type="ECO:0000313" key="7">
    <source>
        <dbReference type="Proteomes" id="UP000018951"/>
    </source>
</evidence>
<feature type="binding site" evidence="5">
    <location>
        <position position="120"/>
    </location>
    <ligand>
        <name>S-adenosyl-L-methionine</name>
        <dbReference type="ChEBI" id="CHEBI:59789"/>
    </ligand>
</feature>
<comment type="pathway">
    <text evidence="5">Cofactor biosynthesis; ubiquinone biosynthesis.</text>
</comment>
<dbReference type="PANTHER" id="PTHR43464">
    <property type="entry name" value="METHYLTRANSFERASE"/>
    <property type="match status" value="1"/>
</dbReference>
<comment type="catalytic activity">
    <reaction evidence="5">
        <text>a 3-demethylubiquinol + S-adenosyl-L-methionine = a ubiquinol + S-adenosyl-L-homocysteine + H(+)</text>
        <dbReference type="Rhea" id="RHEA:44380"/>
        <dbReference type="Rhea" id="RHEA-COMP:9566"/>
        <dbReference type="Rhea" id="RHEA-COMP:10914"/>
        <dbReference type="ChEBI" id="CHEBI:15378"/>
        <dbReference type="ChEBI" id="CHEBI:17976"/>
        <dbReference type="ChEBI" id="CHEBI:57856"/>
        <dbReference type="ChEBI" id="CHEBI:59789"/>
        <dbReference type="ChEBI" id="CHEBI:84422"/>
        <dbReference type="EC" id="2.1.1.64"/>
    </reaction>
</comment>
<keyword evidence="3 5" id="KW-0831">Ubiquinone biosynthesis</keyword>
<evidence type="ECO:0000256" key="3">
    <source>
        <dbReference type="ARBA" id="ARBA00022688"/>
    </source>
</evidence>
<feature type="binding site" evidence="5">
    <location>
        <position position="58"/>
    </location>
    <ligand>
        <name>S-adenosyl-L-methionine</name>
        <dbReference type="ChEBI" id="CHEBI:59789"/>
    </ligand>
</feature>
<dbReference type="Gene3D" id="3.40.50.150">
    <property type="entry name" value="Vaccinia Virus protein VP39"/>
    <property type="match status" value="1"/>
</dbReference>
<feature type="binding site" evidence="5">
    <location>
        <position position="80"/>
    </location>
    <ligand>
        <name>S-adenosyl-L-methionine</name>
        <dbReference type="ChEBI" id="CHEBI:59789"/>
    </ligand>
</feature>
<evidence type="ECO:0000256" key="4">
    <source>
        <dbReference type="ARBA" id="ARBA00022691"/>
    </source>
</evidence>
<dbReference type="NCBIfam" id="TIGR01983">
    <property type="entry name" value="UbiG"/>
    <property type="match status" value="1"/>
</dbReference>
<dbReference type="EC" id="2.1.1.64" evidence="5"/>
<dbReference type="GO" id="GO:0010420">
    <property type="term" value="F:polyprenyldihydroxybenzoate methyltransferase activity"/>
    <property type="evidence" value="ECO:0007669"/>
    <property type="project" value="InterPro"/>
</dbReference>
<keyword evidence="7" id="KW-1185">Reference proteome</keyword>
<dbReference type="CDD" id="cd02440">
    <property type="entry name" value="AdoMet_MTases"/>
    <property type="match status" value="1"/>
</dbReference>
<dbReference type="HAMAP" id="MF_00472">
    <property type="entry name" value="UbiG"/>
    <property type="match status" value="1"/>
</dbReference>
<keyword evidence="4 5" id="KW-0949">S-adenosyl-L-methionine</keyword>
<dbReference type="UniPathway" id="UPA00232"/>
<feature type="binding site" evidence="5">
    <location>
        <position position="35"/>
    </location>
    <ligand>
        <name>S-adenosyl-L-methionine</name>
        <dbReference type="ChEBI" id="CHEBI:59789"/>
    </ligand>
</feature>
<dbReference type="InterPro" id="IPR029063">
    <property type="entry name" value="SAM-dependent_MTases_sf"/>
</dbReference>
<evidence type="ECO:0000256" key="5">
    <source>
        <dbReference type="HAMAP-Rule" id="MF_00472"/>
    </source>
</evidence>
<dbReference type="Pfam" id="PF13489">
    <property type="entry name" value="Methyltransf_23"/>
    <property type="match status" value="1"/>
</dbReference>
<gene>
    <name evidence="5 6" type="primary">ubiG</name>
    <name evidence="6" type="ORF">P857_1007</name>
</gene>
<evidence type="ECO:0000256" key="1">
    <source>
        <dbReference type="ARBA" id="ARBA00022603"/>
    </source>
</evidence>
<dbReference type="InterPro" id="IPR010233">
    <property type="entry name" value="UbiG_MeTrfase"/>
</dbReference>
<dbReference type="SUPFAM" id="SSF53335">
    <property type="entry name" value="S-adenosyl-L-methionine-dependent methyltransferases"/>
    <property type="match status" value="1"/>
</dbReference>
<comment type="catalytic activity">
    <reaction evidence="5">
        <text>a 3-(all-trans-polyprenyl)benzene-1,2-diol + S-adenosyl-L-methionine = a 2-methoxy-6-(all-trans-polyprenyl)phenol + S-adenosyl-L-homocysteine + H(+)</text>
        <dbReference type="Rhea" id="RHEA:31411"/>
        <dbReference type="Rhea" id="RHEA-COMP:9550"/>
        <dbReference type="Rhea" id="RHEA-COMP:9551"/>
        <dbReference type="ChEBI" id="CHEBI:15378"/>
        <dbReference type="ChEBI" id="CHEBI:57856"/>
        <dbReference type="ChEBI" id="CHEBI:59789"/>
        <dbReference type="ChEBI" id="CHEBI:62729"/>
        <dbReference type="ChEBI" id="CHEBI:62731"/>
        <dbReference type="EC" id="2.1.1.222"/>
    </reaction>
</comment>
<organism evidence="6 7">
    <name type="scientific">Candidatus Xenolissoclinum pacificiensis L6</name>
    <dbReference type="NCBI Taxonomy" id="1401685"/>
    <lineage>
        <taxon>Bacteria</taxon>
        <taxon>Pseudomonadati</taxon>
        <taxon>Pseudomonadota</taxon>
        <taxon>Alphaproteobacteria</taxon>
        <taxon>Rickettsiales</taxon>
        <taxon>Anaplasmataceae</taxon>
        <taxon>Candidatus Xenolissoclinum</taxon>
    </lineage>
</organism>
<protein>
    <recommendedName>
        <fullName evidence="5">Ubiquinone biosynthesis O-methyltransferase</fullName>
    </recommendedName>
    <alternativeName>
        <fullName evidence="5">2-polyprenyl-6-hydroxyphenol methylase</fullName>
        <ecNumber evidence="5">2.1.1.222</ecNumber>
    </alternativeName>
    <alternativeName>
        <fullName evidence="5">3-demethylubiquinone 3-O-methyltransferase</fullName>
        <ecNumber evidence="5">2.1.1.64</ecNumber>
    </alternativeName>
</protein>
<dbReference type="EC" id="2.1.1.222" evidence="5"/>
<comment type="similarity">
    <text evidence="5">Belongs to the methyltransferase superfamily. UbiG/COQ3 family.</text>
</comment>
<dbReference type="EMBL" id="AXCJ01000001">
    <property type="protein sequence ID" value="ETO91829.1"/>
    <property type="molecule type" value="Genomic_DNA"/>
</dbReference>
<sequence length="232" mass="26956">MSIDNEEITKFAKHSNQWWNESGSFKMLHKINYLRVDYITKIIKKIYNNSEIEILDVGCGGGILTEKLAENSLYKVTGIDPIENNINVAKTHKQDLKIDYHATTIENFTTNKSFDVICIMEVLEHVSDLESFLKSVLQHLKKNGILFFSTINKNICSFIEVIILAEYILRFVPRKTHDWNKFIPPSTISKLLLKYDCKIENLTGIRYRPLTDRWVLKESNIKSNYIGYAVKC</sequence>
<keyword evidence="1 5" id="KW-0489">Methyltransferase</keyword>
<dbReference type="GO" id="GO:0032259">
    <property type="term" value="P:methylation"/>
    <property type="evidence" value="ECO:0007669"/>
    <property type="project" value="UniProtKB-KW"/>
</dbReference>
<accession>W2V0P8</accession>
<comment type="function">
    <text evidence="5">O-methyltransferase that catalyzes the 2 O-methylation steps in the ubiquinone biosynthetic pathway.</text>
</comment>
<proteinExistence type="inferred from homology"/>
<dbReference type="AlphaFoldDB" id="W2V0P8"/>
<dbReference type="STRING" id="1401685.P857_1007"/>
<dbReference type="GO" id="GO:0102208">
    <property type="term" value="F:2-polyprenyl-6-hydroxyphenol methylase activity"/>
    <property type="evidence" value="ECO:0007669"/>
    <property type="project" value="UniProtKB-EC"/>
</dbReference>
<dbReference type="GO" id="GO:0061542">
    <property type="term" value="F:3-demethylubiquinol 3-O-methyltransferase activity"/>
    <property type="evidence" value="ECO:0007669"/>
    <property type="project" value="UniProtKB-UniRule"/>
</dbReference>